<proteinExistence type="predicted"/>
<name>A0A9P4LQP9_9PLEO</name>
<keyword evidence="2" id="KW-1185">Reference proteome</keyword>
<evidence type="ECO:0000313" key="2">
    <source>
        <dbReference type="Proteomes" id="UP000799777"/>
    </source>
</evidence>
<dbReference type="OrthoDB" id="3797798at2759"/>
<protein>
    <submittedName>
        <fullName evidence="1">Uncharacterized protein</fullName>
    </submittedName>
</protein>
<dbReference type="Proteomes" id="UP000799777">
    <property type="component" value="Unassembled WGS sequence"/>
</dbReference>
<evidence type="ECO:0000313" key="1">
    <source>
        <dbReference type="EMBL" id="KAF2036436.1"/>
    </source>
</evidence>
<comment type="caution">
    <text evidence="1">The sequence shown here is derived from an EMBL/GenBank/DDBJ whole genome shotgun (WGS) entry which is preliminary data.</text>
</comment>
<accession>A0A9P4LQP9</accession>
<sequence length="330" mass="38913">MVRSKLSFFEVTSLLPREIVSQILQEWMAPQCLIVMDTSPDSFSDDDFAFLEIKWACDSDAEVESSEKFPAELKEEYWRIRHLSWLKAPKVFTSPYDFYVSHYALSLSKPPPDKVPYHIMFDWDFQDATIDPLIQREHHHLNYHGLERIVLDFSASEYFALFNVHLPPFLPSDEDDFDVYPDLSVEGAAALLEHTRDLNLTFGDSYEWAHPWAEVEHPRFAEARYRPKVCDSGLLIDWILEFAWHGGFIQHIPTICLEGDVQEWVKRKWNDIFARHQAHPGRTYRPKEHFPPRCKCDMPCWRMFGGKVIEAYSLTARMNWKGEYDQMAWN</sequence>
<gene>
    <name evidence="1" type="ORF">EK21DRAFT_51971</name>
</gene>
<organism evidence="1 2">
    <name type="scientific">Setomelanomma holmii</name>
    <dbReference type="NCBI Taxonomy" id="210430"/>
    <lineage>
        <taxon>Eukaryota</taxon>
        <taxon>Fungi</taxon>
        <taxon>Dikarya</taxon>
        <taxon>Ascomycota</taxon>
        <taxon>Pezizomycotina</taxon>
        <taxon>Dothideomycetes</taxon>
        <taxon>Pleosporomycetidae</taxon>
        <taxon>Pleosporales</taxon>
        <taxon>Pleosporineae</taxon>
        <taxon>Phaeosphaeriaceae</taxon>
        <taxon>Setomelanomma</taxon>
    </lineage>
</organism>
<reference evidence="1" key="1">
    <citation type="journal article" date="2020" name="Stud. Mycol.">
        <title>101 Dothideomycetes genomes: a test case for predicting lifestyles and emergence of pathogens.</title>
        <authorList>
            <person name="Haridas S."/>
            <person name="Albert R."/>
            <person name="Binder M."/>
            <person name="Bloem J."/>
            <person name="Labutti K."/>
            <person name="Salamov A."/>
            <person name="Andreopoulos B."/>
            <person name="Baker S."/>
            <person name="Barry K."/>
            <person name="Bills G."/>
            <person name="Bluhm B."/>
            <person name="Cannon C."/>
            <person name="Castanera R."/>
            <person name="Culley D."/>
            <person name="Daum C."/>
            <person name="Ezra D."/>
            <person name="Gonzalez J."/>
            <person name="Henrissat B."/>
            <person name="Kuo A."/>
            <person name="Liang C."/>
            <person name="Lipzen A."/>
            <person name="Lutzoni F."/>
            <person name="Magnuson J."/>
            <person name="Mondo S."/>
            <person name="Nolan M."/>
            <person name="Ohm R."/>
            <person name="Pangilinan J."/>
            <person name="Park H.-J."/>
            <person name="Ramirez L."/>
            <person name="Alfaro M."/>
            <person name="Sun H."/>
            <person name="Tritt A."/>
            <person name="Yoshinaga Y."/>
            <person name="Zwiers L.-H."/>
            <person name="Turgeon B."/>
            <person name="Goodwin S."/>
            <person name="Spatafora J."/>
            <person name="Crous P."/>
            <person name="Grigoriev I."/>
        </authorList>
    </citation>
    <scope>NUCLEOTIDE SEQUENCE</scope>
    <source>
        <strain evidence="1">CBS 110217</strain>
    </source>
</reference>
<dbReference type="AlphaFoldDB" id="A0A9P4LQP9"/>
<dbReference type="EMBL" id="ML978154">
    <property type="protein sequence ID" value="KAF2036436.1"/>
    <property type="molecule type" value="Genomic_DNA"/>
</dbReference>